<gene>
    <name evidence="3 6" type="primary">purU</name>
    <name evidence="6" type="ordered locus">HH_1691</name>
</gene>
<dbReference type="InterPro" id="IPR004810">
    <property type="entry name" value="PurU"/>
</dbReference>
<dbReference type="PIRSF" id="PIRSF036480">
    <property type="entry name" value="FormyFH4_hydr"/>
    <property type="match status" value="1"/>
</dbReference>
<organism evidence="6 7">
    <name type="scientific">Helicobacter hepaticus (strain ATCC 51449 / 3B1)</name>
    <dbReference type="NCBI Taxonomy" id="235279"/>
    <lineage>
        <taxon>Bacteria</taxon>
        <taxon>Pseudomonadati</taxon>
        <taxon>Campylobacterota</taxon>
        <taxon>Epsilonproteobacteria</taxon>
        <taxon>Campylobacterales</taxon>
        <taxon>Helicobacteraceae</taxon>
        <taxon>Helicobacter</taxon>
    </lineage>
</organism>
<dbReference type="InterPro" id="IPR045865">
    <property type="entry name" value="ACT-like_dom_sf"/>
</dbReference>
<dbReference type="KEGG" id="hhe:HH_1691"/>
<sequence>MNTLNAPHTQRIILISAPDKKGLIYHISSVLYDLGLNIERNDEYVDRENERFFMRTHICGETDDDLLNTKLQTILPPDSTLKIQPVCKKNIIILCTKENHCVGDLLLKYDSGELNAHIQAIISNYETLKPLADKFYIPFFYIPAENQSRKAHETQLLKVISHFDSAYLVLAKYMRILTSDFTQHFENKIINIHHSFLPAFIGANPYKQAYERGVKLIGATAHFVNENLDEGPIITQDIIHINHSHSWQDMQKAGRDIEKVVLSRALNLALEDRIFVYGNKTIIF</sequence>
<keyword evidence="3" id="KW-0658">Purine biosynthesis</keyword>
<dbReference type="STRING" id="235279.HH_1691"/>
<dbReference type="EMBL" id="AE017125">
    <property type="protein sequence ID" value="AAP78288.1"/>
    <property type="molecule type" value="Genomic_DNA"/>
</dbReference>
<dbReference type="HAMAP" id="MF_01927">
    <property type="entry name" value="PurU"/>
    <property type="match status" value="1"/>
</dbReference>
<keyword evidence="7" id="KW-1185">Reference proteome</keyword>
<dbReference type="Gene3D" id="3.40.50.170">
    <property type="entry name" value="Formyl transferase, N-terminal domain"/>
    <property type="match status" value="1"/>
</dbReference>
<dbReference type="Proteomes" id="UP000002495">
    <property type="component" value="Chromosome"/>
</dbReference>
<dbReference type="AlphaFoldDB" id="Q7VFI5"/>
<name>Q7VFI5_HELHP</name>
<dbReference type="eggNOG" id="COG0788">
    <property type="taxonomic scope" value="Bacteria"/>
</dbReference>
<dbReference type="OrthoDB" id="9806170at2"/>
<dbReference type="EC" id="3.5.1.10" evidence="3 4"/>
<dbReference type="InterPro" id="IPR002376">
    <property type="entry name" value="Formyl_transf_N"/>
</dbReference>
<dbReference type="GO" id="GO:0008864">
    <property type="term" value="F:formyltetrahydrofolate deformylase activity"/>
    <property type="evidence" value="ECO:0007669"/>
    <property type="project" value="UniProtKB-UniRule"/>
</dbReference>
<dbReference type="UniPathway" id="UPA00074">
    <property type="reaction ID" value="UER00170"/>
</dbReference>
<dbReference type="InterPro" id="IPR002912">
    <property type="entry name" value="ACT_dom"/>
</dbReference>
<feature type="domain" description="ACT" evidence="5">
    <location>
        <begin position="12"/>
        <end position="88"/>
    </location>
</feature>
<dbReference type="CDD" id="cd04875">
    <property type="entry name" value="ACT_F4HF-DF"/>
    <property type="match status" value="1"/>
</dbReference>
<comment type="catalytic activity">
    <reaction evidence="3">
        <text>(6R)-10-formyltetrahydrofolate + H2O = (6S)-5,6,7,8-tetrahydrofolate + formate + H(+)</text>
        <dbReference type="Rhea" id="RHEA:19833"/>
        <dbReference type="ChEBI" id="CHEBI:15377"/>
        <dbReference type="ChEBI" id="CHEBI:15378"/>
        <dbReference type="ChEBI" id="CHEBI:15740"/>
        <dbReference type="ChEBI" id="CHEBI:57453"/>
        <dbReference type="ChEBI" id="CHEBI:195366"/>
        <dbReference type="EC" id="3.5.1.10"/>
    </reaction>
</comment>
<dbReference type="InterPro" id="IPR044074">
    <property type="entry name" value="PurU_ACT"/>
</dbReference>
<accession>Q7VFI5</accession>
<evidence type="ECO:0000256" key="3">
    <source>
        <dbReference type="HAMAP-Rule" id="MF_01927"/>
    </source>
</evidence>
<dbReference type="Gene3D" id="3.30.70.260">
    <property type="match status" value="1"/>
</dbReference>
<comment type="function">
    <text evidence="3">Catalyzes the hydrolysis of 10-formyltetrahydrofolate (formyl-FH4) to formate and tetrahydrofolate (FH4).</text>
</comment>
<dbReference type="HOGENOM" id="CLU_038395_3_0_7"/>
<dbReference type="InterPro" id="IPR036477">
    <property type="entry name" value="Formyl_transf_N_sf"/>
</dbReference>
<dbReference type="Pfam" id="PF01842">
    <property type="entry name" value="ACT"/>
    <property type="match status" value="1"/>
</dbReference>
<dbReference type="PANTHER" id="PTHR42706">
    <property type="entry name" value="FORMYLTETRAHYDROFOLATE DEFORMYLASE"/>
    <property type="match status" value="1"/>
</dbReference>
<feature type="active site" evidence="3">
    <location>
        <position position="229"/>
    </location>
</feature>
<dbReference type="PRINTS" id="PR01575">
    <property type="entry name" value="FFH4HYDRLASE"/>
</dbReference>
<evidence type="ECO:0000256" key="4">
    <source>
        <dbReference type="NCBIfam" id="TIGR00655"/>
    </source>
</evidence>
<dbReference type="PANTHER" id="PTHR42706:SF1">
    <property type="entry name" value="FORMYLTETRAHYDROFOLATE DEFORMYLASE 2, MITOCHONDRIAL"/>
    <property type="match status" value="1"/>
</dbReference>
<comment type="pathway">
    <text evidence="3">Purine metabolism; IMP biosynthesis via de novo pathway; formate from 10-formyl-5,6,7,8-tetrahydrofolate: step 1/1.</text>
</comment>
<dbReference type="SUPFAM" id="SSF53328">
    <property type="entry name" value="Formyltransferase"/>
    <property type="match status" value="1"/>
</dbReference>
<evidence type="ECO:0000313" key="7">
    <source>
        <dbReference type="Proteomes" id="UP000002495"/>
    </source>
</evidence>
<proteinExistence type="inferred from homology"/>
<dbReference type="RefSeq" id="WP_011116530.1">
    <property type="nucleotide sequence ID" value="NC_004917.1"/>
</dbReference>
<evidence type="ECO:0000256" key="1">
    <source>
        <dbReference type="ARBA" id="ARBA00022563"/>
    </source>
</evidence>
<evidence type="ECO:0000313" key="6">
    <source>
        <dbReference type="EMBL" id="AAP78288.1"/>
    </source>
</evidence>
<keyword evidence="1 3" id="KW-0554">One-carbon metabolism</keyword>
<keyword evidence="2 3" id="KW-0378">Hydrolase</keyword>
<dbReference type="SUPFAM" id="SSF55021">
    <property type="entry name" value="ACT-like"/>
    <property type="match status" value="1"/>
</dbReference>
<protein>
    <recommendedName>
        <fullName evidence="3 4">Formyltetrahydrofolate deformylase</fullName>
        <ecNumber evidence="3 4">3.5.1.10</ecNumber>
    </recommendedName>
    <alternativeName>
        <fullName evidence="3">Formyl-FH(4) hydrolase</fullName>
    </alternativeName>
</protein>
<dbReference type="NCBIfam" id="NF004684">
    <property type="entry name" value="PRK06027.1"/>
    <property type="match status" value="1"/>
</dbReference>
<evidence type="ECO:0000259" key="5">
    <source>
        <dbReference type="PROSITE" id="PS51671"/>
    </source>
</evidence>
<dbReference type="GO" id="GO:0006189">
    <property type="term" value="P:'de novo' IMP biosynthetic process"/>
    <property type="evidence" value="ECO:0007669"/>
    <property type="project" value="UniProtKB-UniRule"/>
</dbReference>
<dbReference type="Pfam" id="PF00551">
    <property type="entry name" value="Formyl_trans_N"/>
    <property type="match status" value="1"/>
</dbReference>
<dbReference type="NCBIfam" id="TIGR00655">
    <property type="entry name" value="PurU"/>
    <property type="match status" value="1"/>
</dbReference>
<reference evidence="6 7" key="1">
    <citation type="journal article" date="2003" name="Proc. Natl. Acad. Sci. U.S.A.">
        <title>The complete genome sequence of the carcinogenic bacterium Helicobacter hepaticus.</title>
        <authorList>
            <person name="Suerbaum S."/>
            <person name="Josenhans C."/>
            <person name="Sterzenbach T."/>
            <person name="Drescher B."/>
            <person name="Brandt P."/>
            <person name="Bell M."/>
            <person name="Droege M."/>
            <person name="Fartmann B."/>
            <person name="Fischer H.-P."/>
            <person name="Ge Z."/>
            <person name="Hoerster A."/>
            <person name="Holland R."/>
            <person name="Klein K."/>
            <person name="Koenig J."/>
            <person name="Macko L."/>
            <person name="Mendz G.L."/>
            <person name="Nyakatura G."/>
            <person name="Schauer D.B."/>
            <person name="Shen Z."/>
            <person name="Weber J."/>
            <person name="Frosch M."/>
            <person name="Fox J.G."/>
        </authorList>
    </citation>
    <scope>NUCLEOTIDE SEQUENCE [LARGE SCALE GENOMIC DNA]</scope>
    <source>
        <strain evidence="7">ATCC 51449 / 3B1</strain>
    </source>
</reference>
<evidence type="ECO:0000256" key="2">
    <source>
        <dbReference type="ARBA" id="ARBA00022801"/>
    </source>
</evidence>
<comment type="similarity">
    <text evidence="3">Belongs to the PurU family.</text>
</comment>
<dbReference type="PROSITE" id="PS51671">
    <property type="entry name" value="ACT"/>
    <property type="match status" value="1"/>
</dbReference>
<dbReference type="GO" id="GO:0006730">
    <property type="term" value="P:one-carbon metabolic process"/>
    <property type="evidence" value="ECO:0007669"/>
    <property type="project" value="UniProtKB-KW"/>
</dbReference>